<dbReference type="Pfam" id="PF00172">
    <property type="entry name" value="Zn_clus"/>
    <property type="match status" value="1"/>
</dbReference>
<dbReference type="EMBL" id="HG793143">
    <property type="protein sequence ID" value="CRL23963.1"/>
    <property type="molecule type" value="Genomic_DNA"/>
</dbReference>
<dbReference type="InterPro" id="IPR036864">
    <property type="entry name" value="Zn2-C6_fun-type_DNA-bd_sf"/>
</dbReference>
<accession>A0A0G4PCC7</accession>
<name>A0A0G4PCC7_PENC3</name>
<dbReference type="GO" id="GO:0045944">
    <property type="term" value="P:positive regulation of transcription by RNA polymerase II"/>
    <property type="evidence" value="ECO:0007669"/>
    <property type="project" value="TreeGrafter"/>
</dbReference>
<evidence type="ECO:0000256" key="1">
    <source>
        <dbReference type="ARBA" id="ARBA00004123"/>
    </source>
</evidence>
<feature type="domain" description="Zn(2)-C6 fungal-type" evidence="6">
    <location>
        <begin position="44"/>
        <end position="74"/>
    </location>
</feature>
<dbReference type="PROSITE" id="PS00463">
    <property type="entry name" value="ZN2_CY6_FUNGAL_1"/>
    <property type="match status" value="1"/>
</dbReference>
<keyword evidence="4" id="KW-0804">Transcription</keyword>
<dbReference type="PANTHER" id="PTHR37534">
    <property type="entry name" value="TRANSCRIPTIONAL ACTIVATOR PROTEIN UGA3"/>
    <property type="match status" value="1"/>
</dbReference>
<dbReference type="SUPFAM" id="SSF57701">
    <property type="entry name" value="Zn2/Cys6 DNA-binding domain"/>
    <property type="match status" value="1"/>
</dbReference>
<keyword evidence="2" id="KW-0805">Transcription regulation</keyword>
<dbReference type="GO" id="GO:0008270">
    <property type="term" value="F:zinc ion binding"/>
    <property type="evidence" value="ECO:0007669"/>
    <property type="project" value="InterPro"/>
</dbReference>
<evidence type="ECO:0000256" key="3">
    <source>
        <dbReference type="ARBA" id="ARBA00023125"/>
    </source>
</evidence>
<proteinExistence type="predicted"/>
<reference evidence="7 8" key="1">
    <citation type="journal article" date="2014" name="Nat. Commun.">
        <title>Multiple recent horizontal transfers of a large genomic region in cheese making fungi.</title>
        <authorList>
            <person name="Cheeseman K."/>
            <person name="Ropars J."/>
            <person name="Renault P."/>
            <person name="Dupont J."/>
            <person name="Gouzy J."/>
            <person name="Branca A."/>
            <person name="Abraham A.L."/>
            <person name="Ceppi M."/>
            <person name="Conseiller E."/>
            <person name="Debuchy R."/>
            <person name="Malagnac F."/>
            <person name="Goarin A."/>
            <person name="Silar P."/>
            <person name="Lacoste S."/>
            <person name="Sallet E."/>
            <person name="Bensimon A."/>
            <person name="Giraud T."/>
            <person name="Brygoo Y."/>
        </authorList>
    </citation>
    <scope>NUCLEOTIDE SEQUENCE [LARGE SCALE GENOMIC DNA]</scope>
    <source>
        <strain evidence="8">FM 013</strain>
    </source>
</reference>
<comment type="subcellular location">
    <subcellularLocation>
        <location evidence="1">Nucleus</location>
    </subcellularLocation>
</comment>
<dbReference type="Proteomes" id="UP000053732">
    <property type="component" value="Unassembled WGS sequence"/>
</dbReference>
<sequence length="655" mass="73065">MDWTLNPEGICNTWNNDSMVSPTLPARWQRKRKSRGRGLRTKDGCLTCRKRHMKCDEIKPTCGPCTKKNKICDYANSNRNNVDSAATNKVVPENLSILSTTQQTPPLGQNINHVSSDHNPGEVHYLPHGVSDHARTASEADLNHSPPVMLEYRLENEEIPSQSPGGMHGDYLSPSTSSLAAVRWLGLLASGFPSDGPQLSTLSDPWESQSLSLGYQSGDGPTQPSSLQRATQVLDGPAGRSASQDVTDGRFTESNALREGQAWQSQEPIDLLPAEQTLFEHFVHQVSPLVGHNTISLTGVPSSDNLLSQIDLFDPTNKFSTLVVHLALRNAGLLNAILALSFRHLALNPSLDDQNITSKPEEALQYYYQTLHYVGRAMQSSAYKISLELLSTALIISTYEMLDNSTDDWERHLEGVFLIQRSQTIHGETGGLKSAVWWAWLCQDIWAAFREKRKTLTFWVPQKPLSVLLPHELATRSIYIAAKVVSYCATETTQENIQPQIDEAMRLRSMLEDWQRHLTVEFSPLPIRSCEASSCFQPVWISPPAFAVAVQFFNVSCLLLVSHEPSLGGMKRHLERQSTVTRYVEKICSIGMTLKDNASSIMSSQALFIAGMFTQEPHVRSAILELLEACRERSGWPVKSLGVELQQIWEMQKSF</sequence>
<dbReference type="PANTHER" id="PTHR37534:SF3">
    <property type="entry name" value="ZN(II)2CYS6 TRANSCRIPTION FACTOR (EUROFUNG)"/>
    <property type="match status" value="1"/>
</dbReference>
<keyword evidence="5" id="KW-0539">Nucleus</keyword>
<evidence type="ECO:0000256" key="4">
    <source>
        <dbReference type="ARBA" id="ARBA00023163"/>
    </source>
</evidence>
<keyword evidence="8" id="KW-1185">Reference proteome</keyword>
<dbReference type="CDD" id="cd12148">
    <property type="entry name" value="fungal_TF_MHR"/>
    <property type="match status" value="1"/>
</dbReference>
<dbReference type="InterPro" id="IPR001138">
    <property type="entry name" value="Zn2Cys6_DnaBD"/>
</dbReference>
<dbReference type="PROSITE" id="PS50048">
    <property type="entry name" value="ZN2_CY6_FUNGAL_2"/>
    <property type="match status" value="1"/>
</dbReference>
<dbReference type="GO" id="GO:0000981">
    <property type="term" value="F:DNA-binding transcription factor activity, RNA polymerase II-specific"/>
    <property type="evidence" value="ECO:0007669"/>
    <property type="project" value="InterPro"/>
</dbReference>
<dbReference type="Gene3D" id="4.10.240.10">
    <property type="entry name" value="Zn(2)-C6 fungal-type DNA-binding domain"/>
    <property type="match status" value="1"/>
</dbReference>
<gene>
    <name evidence="7" type="ORF">PCAMFM013_S010g000401</name>
</gene>
<evidence type="ECO:0000313" key="7">
    <source>
        <dbReference type="EMBL" id="CRL23963.1"/>
    </source>
</evidence>
<dbReference type="SMART" id="SM00066">
    <property type="entry name" value="GAL4"/>
    <property type="match status" value="1"/>
</dbReference>
<evidence type="ECO:0000256" key="5">
    <source>
        <dbReference type="ARBA" id="ARBA00023242"/>
    </source>
</evidence>
<dbReference type="STRING" id="1429867.A0A0G4PCC7"/>
<dbReference type="GO" id="GO:0005634">
    <property type="term" value="C:nucleus"/>
    <property type="evidence" value="ECO:0007669"/>
    <property type="project" value="UniProtKB-SubCell"/>
</dbReference>
<dbReference type="Pfam" id="PF11951">
    <property type="entry name" value="Fungal_trans_2"/>
    <property type="match status" value="1"/>
</dbReference>
<dbReference type="AlphaFoldDB" id="A0A0G4PCC7"/>
<dbReference type="GO" id="GO:0000976">
    <property type="term" value="F:transcription cis-regulatory region binding"/>
    <property type="evidence" value="ECO:0007669"/>
    <property type="project" value="TreeGrafter"/>
</dbReference>
<organism evidence="7 8">
    <name type="scientific">Penicillium camemberti (strain FM 013)</name>
    <dbReference type="NCBI Taxonomy" id="1429867"/>
    <lineage>
        <taxon>Eukaryota</taxon>
        <taxon>Fungi</taxon>
        <taxon>Dikarya</taxon>
        <taxon>Ascomycota</taxon>
        <taxon>Pezizomycotina</taxon>
        <taxon>Eurotiomycetes</taxon>
        <taxon>Eurotiomycetidae</taxon>
        <taxon>Eurotiales</taxon>
        <taxon>Aspergillaceae</taxon>
        <taxon>Penicillium</taxon>
    </lineage>
</organism>
<keyword evidence="3" id="KW-0238">DNA-binding</keyword>
<evidence type="ECO:0000259" key="6">
    <source>
        <dbReference type="PROSITE" id="PS50048"/>
    </source>
</evidence>
<evidence type="ECO:0000313" key="8">
    <source>
        <dbReference type="Proteomes" id="UP000053732"/>
    </source>
</evidence>
<evidence type="ECO:0000256" key="2">
    <source>
        <dbReference type="ARBA" id="ARBA00023015"/>
    </source>
</evidence>
<protein>
    <submittedName>
        <fullName evidence="7">Fungal transcriptional regulatory protein, N-terminal</fullName>
    </submittedName>
</protein>
<dbReference type="CDD" id="cd00067">
    <property type="entry name" value="GAL4"/>
    <property type="match status" value="1"/>
</dbReference>
<dbReference type="InterPro" id="IPR021858">
    <property type="entry name" value="Fun_TF"/>
</dbReference>